<dbReference type="GO" id="GO:0009451">
    <property type="term" value="P:RNA modification"/>
    <property type="evidence" value="ECO:0007669"/>
    <property type="project" value="InterPro"/>
</dbReference>
<feature type="repeat" description="PPR" evidence="3">
    <location>
        <begin position="181"/>
        <end position="215"/>
    </location>
</feature>
<dbReference type="FunFam" id="1.25.40.10:FF:000366">
    <property type="entry name" value="Pentatricopeptide (PPR) repeat-containing protein"/>
    <property type="match status" value="1"/>
</dbReference>
<evidence type="ECO:0000256" key="1">
    <source>
        <dbReference type="ARBA" id="ARBA00022737"/>
    </source>
</evidence>
<protein>
    <recommendedName>
        <fullName evidence="4">DYW domain-containing protein</fullName>
    </recommendedName>
</protein>
<comment type="caution">
    <text evidence="5">The sequence shown here is derived from an EMBL/GenBank/DDBJ whole genome shotgun (WGS) entry which is preliminary data.</text>
</comment>
<organism evidence="5 6">
    <name type="scientific">Digitaria exilis</name>
    <dbReference type="NCBI Taxonomy" id="1010633"/>
    <lineage>
        <taxon>Eukaryota</taxon>
        <taxon>Viridiplantae</taxon>
        <taxon>Streptophyta</taxon>
        <taxon>Embryophyta</taxon>
        <taxon>Tracheophyta</taxon>
        <taxon>Spermatophyta</taxon>
        <taxon>Magnoliopsida</taxon>
        <taxon>Liliopsida</taxon>
        <taxon>Poales</taxon>
        <taxon>Poaceae</taxon>
        <taxon>PACMAD clade</taxon>
        <taxon>Panicoideae</taxon>
        <taxon>Panicodae</taxon>
        <taxon>Paniceae</taxon>
        <taxon>Anthephorinae</taxon>
        <taxon>Digitaria</taxon>
    </lineage>
</organism>
<dbReference type="OrthoDB" id="750109at2759"/>
<dbReference type="InterPro" id="IPR032867">
    <property type="entry name" value="DYW_dom"/>
</dbReference>
<dbReference type="Proteomes" id="UP000636709">
    <property type="component" value="Unassembled WGS sequence"/>
</dbReference>
<evidence type="ECO:0000313" key="6">
    <source>
        <dbReference type="Proteomes" id="UP000636709"/>
    </source>
</evidence>
<dbReference type="PANTHER" id="PTHR47926">
    <property type="entry name" value="PENTATRICOPEPTIDE REPEAT-CONTAINING PROTEIN"/>
    <property type="match status" value="1"/>
</dbReference>
<dbReference type="FunFam" id="1.25.40.10:FF:000031">
    <property type="entry name" value="Pentatricopeptide repeat-containing protein mitochondrial"/>
    <property type="match status" value="1"/>
</dbReference>
<dbReference type="PANTHER" id="PTHR47926:SF366">
    <property type="entry name" value="PENTATRICOPEPTIDE REPEAT SUPERFAMILY PROTEIN"/>
    <property type="match status" value="1"/>
</dbReference>
<keyword evidence="2" id="KW-0809">Transit peptide</keyword>
<dbReference type="InterPro" id="IPR046849">
    <property type="entry name" value="E2_motif"/>
</dbReference>
<dbReference type="Pfam" id="PF13041">
    <property type="entry name" value="PPR_2"/>
    <property type="match status" value="2"/>
</dbReference>
<feature type="repeat" description="PPR" evidence="3">
    <location>
        <begin position="284"/>
        <end position="318"/>
    </location>
</feature>
<dbReference type="InterPro" id="IPR002885">
    <property type="entry name" value="PPR_rpt"/>
</dbReference>
<accession>A0A835B493</accession>
<dbReference type="NCBIfam" id="TIGR00756">
    <property type="entry name" value="PPR"/>
    <property type="match status" value="6"/>
</dbReference>
<proteinExistence type="predicted"/>
<dbReference type="Pfam" id="PF14432">
    <property type="entry name" value="DYW_deaminase"/>
    <property type="match status" value="1"/>
</dbReference>
<sequence>MEKLRGQNARPPIAAAAASLLQSCGRTGDLRRGRALHARLLLSGAAAASTFLANHLITMYSHCADAASAVSVFGAVPRPNLVSWTTLVSGLAQNSMHRDALAAFAAMRREGVTPTEFALSSAARAAAGLADARPGAQLHCVGVRLGFDTELFVASNLADMYSRCGLLCEACRVFDQMPHKDAVAWTAMIDGYAKNGSLQAAVLAFRDMRREGLVGADQHIFCSALSASGGLKDGRLGRSLHCCIIKAGFELETVVRNAILDMYAKSGDLENASRVVKIDPGGWNVVCGTSLIDGYIEIDRVEEALETYTELRRQGVEPNEFTFSSMIKGCAMQALLEQGTQLHAQVIKTSLIGDLFVGSTLLDMYGKCGLISLSVQLFNEIEYHTKFAWNAVINVYGHHGHGWDAIQSFDRMISSGIRPNHITFVSLLTACSHAGLVDEGLKYFYSMKDEHGIEPQKEHYSCIIDMYGRAGRLNEAKKFISEMPVEPNAHGWCSLLRACRMRGNKELGEIAAQNLMKLEPDNTGIHVSLSGIYASLGQWEDVKAVRKLMRDSRIKKLPGFSWVDANKQTHVFGSEDWSHPQQEQIYKKIEELSERIKEEGYVPDIISLPVNLEDSAKERLLRYHSERLAVAFALISMPATKPIIVKKNLRICADCHSALKFISKVESRDIIVRDNSRFHHFVRGNCSCGDYW</sequence>
<name>A0A835B493_9POAL</name>
<evidence type="ECO:0000256" key="2">
    <source>
        <dbReference type="ARBA" id="ARBA00022946"/>
    </source>
</evidence>
<feature type="repeat" description="PPR" evidence="3">
    <location>
        <begin position="80"/>
        <end position="114"/>
    </location>
</feature>
<dbReference type="EMBL" id="JACEFO010002221">
    <property type="protein sequence ID" value="KAF8672339.1"/>
    <property type="molecule type" value="Genomic_DNA"/>
</dbReference>
<evidence type="ECO:0000313" key="5">
    <source>
        <dbReference type="EMBL" id="KAF8672339.1"/>
    </source>
</evidence>
<keyword evidence="6" id="KW-1185">Reference proteome</keyword>
<dbReference type="PROSITE" id="PS51257">
    <property type="entry name" value="PROKAR_LIPOPROTEIN"/>
    <property type="match status" value="1"/>
</dbReference>
<gene>
    <name evidence="5" type="ORF">HU200_049540</name>
</gene>
<dbReference type="Pfam" id="PF20430">
    <property type="entry name" value="Eplus_motif"/>
    <property type="match status" value="1"/>
</dbReference>
<dbReference type="GO" id="GO:0003723">
    <property type="term" value="F:RNA binding"/>
    <property type="evidence" value="ECO:0007669"/>
    <property type="project" value="InterPro"/>
</dbReference>
<dbReference type="PROSITE" id="PS51375">
    <property type="entry name" value="PPR"/>
    <property type="match status" value="5"/>
</dbReference>
<dbReference type="Pfam" id="PF12854">
    <property type="entry name" value="PPR_1"/>
    <property type="match status" value="1"/>
</dbReference>
<feature type="repeat" description="PPR" evidence="3">
    <location>
        <begin position="385"/>
        <end position="419"/>
    </location>
</feature>
<feature type="repeat" description="PPR" evidence="3">
    <location>
        <begin position="420"/>
        <end position="455"/>
    </location>
</feature>
<dbReference type="Pfam" id="PF20431">
    <property type="entry name" value="E_motif"/>
    <property type="match status" value="1"/>
</dbReference>
<dbReference type="Pfam" id="PF01535">
    <property type="entry name" value="PPR"/>
    <property type="match status" value="3"/>
</dbReference>
<keyword evidence="1" id="KW-0677">Repeat</keyword>
<feature type="domain" description="DYW" evidence="4">
    <location>
        <begin position="600"/>
        <end position="692"/>
    </location>
</feature>
<dbReference type="FunFam" id="1.25.40.10:FF:000344">
    <property type="entry name" value="Pentatricopeptide repeat-containing protein"/>
    <property type="match status" value="1"/>
</dbReference>
<dbReference type="InterPro" id="IPR046848">
    <property type="entry name" value="E_motif"/>
</dbReference>
<dbReference type="AlphaFoldDB" id="A0A835B493"/>
<dbReference type="Gene3D" id="1.25.40.10">
    <property type="entry name" value="Tetratricopeptide repeat domain"/>
    <property type="match status" value="4"/>
</dbReference>
<reference evidence="5" key="1">
    <citation type="submission" date="2020-07" db="EMBL/GenBank/DDBJ databases">
        <title>Genome sequence and genetic diversity analysis of an under-domesticated orphan crop, white fonio (Digitaria exilis).</title>
        <authorList>
            <person name="Bennetzen J.L."/>
            <person name="Chen S."/>
            <person name="Ma X."/>
            <person name="Wang X."/>
            <person name="Yssel A.E.J."/>
            <person name="Chaluvadi S.R."/>
            <person name="Johnson M."/>
            <person name="Gangashetty P."/>
            <person name="Hamidou F."/>
            <person name="Sanogo M.D."/>
            <person name="Zwaenepoel A."/>
            <person name="Wallace J."/>
            <person name="Van De Peer Y."/>
            <person name="Van Deynze A."/>
        </authorList>
    </citation>
    <scope>NUCLEOTIDE SEQUENCE</scope>
    <source>
        <tissue evidence="5">Leaves</tissue>
    </source>
</reference>
<dbReference type="InterPro" id="IPR046960">
    <property type="entry name" value="PPR_At4g14850-like_plant"/>
</dbReference>
<evidence type="ECO:0000256" key="3">
    <source>
        <dbReference type="PROSITE-ProRule" id="PRU00708"/>
    </source>
</evidence>
<evidence type="ECO:0000259" key="4">
    <source>
        <dbReference type="Pfam" id="PF14432"/>
    </source>
</evidence>
<dbReference type="InterPro" id="IPR011990">
    <property type="entry name" value="TPR-like_helical_dom_sf"/>
</dbReference>
<dbReference type="GO" id="GO:0008270">
    <property type="term" value="F:zinc ion binding"/>
    <property type="evidence" value="ECO:0007669"/>
    <property type="project" value="InterPro"/>
</dbReference>